<dbReference type="Proteomes" id="UP000254326">
    <property type="component" value="Unassembled WGS sequence"/>
</dbReference>
<organism evidence="9 10">
    <name type="scientific">Marinomonas piezotolerans</name>
    <dbReference type="NCBI Taxonomy" id="2213058"/>
    <lineage>
        <taxon>Bacteria</taxon>
        <taxon>Pseudomonadati</taxon>
        <taxon>Pseudomonadota</taxon>
        <taxon>Gammaproteobacteria</taxon>
        <taxon>Oceanospirillales</taxon>
        <taxon>Oceanospirillaceae</taxon>
        <taxon>Marinomonas</taxon>
    </lineage>
</organism>
<dbReference type="InterPro" id="IPR035906">
    <property type="entry name" value="MetI-like_sf"/>
</dbReference>
<feature type="transmembrane region" description="Helical" evidence="7">
    <location>
        <begin position="104"/>
        <end position="124"/>
    </location>
</feature>
<keyword evidence="3" id="KW-1003">Cell membrane</keyword>
<feature type="transmembrane region" description="Helical" evidence="7">
    <location>
        <begin position="144"/>
        <end position="168"/>
    </location>
</feature>
<feature type="domain" description="ABC transmembrane type-1" evidence="8">
    <location>
        <begin position="53"/>
        <end position="269"/>
    </location>
</feature>
<dbReference type="GO" id="GO:0005886">
    <property type="term" value="C:plasma membrane"/>
    <property type="evidence" value="ECO:0007669"/>
    <property type="project" value="UniProtKB-SubCell"/>
</dbReference>
<dbReference type="OrthoDB" id="7852521at2"/>
<proteinExistence type="predicted"/>
<dbReference type="GO" id="GO:0055085">
    <property type="term" value="P:transmembrane transport"/>
    <property type="evidence" value="ECO:0007669"/>
    <property type="project" value="InterPro"/>
</dbReference>
<accession>A0A370UEF3</accession>
<feature type="transmembrane region" description="Helical" evidence="7">
    <location>
        <begin position="53"/>
        <end position="83"/>
    </location>
</feature>
<feature type="transmembrane region" description="Helical" evidence="7">
    <location>
        <begin position="466"/>
        <end position="487"/>
    </location>
</feature>
<dbReference type="AlphaFoldDB" id="A0A370UEF3"/>
<dbReference type="InterPro" id="IPR000515">
    <property type="entry name" value="MetI-like"/>
</dbReference>
<feature type="transmembrane region" description="Helical" evidence="7">
    <location>
        <begin position="245"/>
        <end position="272"/>
    </location>
</feature>
<keyword evidence="4 7" id="KW-0812">Transmembrane</keyword>
<feature type="domain" description="ABC transmembrane type-1" evidence="8">
    <location>
        <begin position="353"/>
        <end position="540"/>
    </location>
</feature>
<reference evidence="9 10" key="1">
    <citation type="submission" date="2018-06" db="EMBL/GenBank/DDBJ databases">
        <title>Marinomonas sp. YLB-05 draft genome sequence.</title>
        <authorList>
            <person name="Yu L."/>
            <person name="Tang X."/>
        </authorList>
    </citation>
    <scope>NUCLEOTIDE SEQUENCE [LARGE SCALE GENOMIC DNA]</scope>
    <source>
        <strain evidence="9 10">YLB-05</strain>
    </source>
</reference>
<evidence type="ECO:0000256" key="2">
    <source>
        <dbReference type="ARBA" id="ARBA00022448"/>
    </source>
</evidence>
<evidence type="ECO:0000313" key="10">
    <source>
        <dbReference type="Proteomes" id="UP000254326"/>
    </source>
</evidence>
<dbReference type="PROSITE" id="PS50928">
    <property type="entry name" value="ABC_TM1"/>
    <property type="match status" value="2"/>
</dbReference>
<keyword evidence="6 7" id="KW-0472">Membrane</keyword>
<gene>
    <name evidence="9" type="ORF">DN730_03770</name>
</gene>
<feature type="transmembrane region" description="Helical" evidence="7">
    <location>
        <begin position="205"/>
        <end position="225"/>
    </location>
</feature>
<comment type="subcellular location">
    <subcellularLocation>
        <location evidence="1">Cell membrane</location>
        <topology evidence="1">Multi-pass membrane protein</topology>
    </subcellularLocation>
</comment>
<evidence type="ECO:0000256" key="3">
    <source>
        <dbReference type="ARBA" id="ARBA00022475"/>
    </source>
</evidence>
<dbReference type="PANTHER" id="PTHR30183:SF6">
    <property type="entry name" value="INNER MEMBRANE ABC TRANSPORTER PERMEASE PROTEIN YNJC"/>
    <property type="match status" value="1"/>
</dbReference>
<feature type="transmembrane region" description="Helical" evidence="7">
    <location>
        <begin position="521"/>
        <end position="547"/>
    </location>
</feature>
<evidence type="ECO:0000256" key="7">
    <source>
        <dbReference type="SAM" id="Phobius"/>
    </source>
</evidence>
<feature type="transmembrane region" description="Helical" evidence="7">
    <location>
        <begin position="293"/>
        <end position="324"/>
    </location>
</feature>
<name>A0A370UEF3_9GAMM</name>
<evidence type="ECO:0000313" key="9">
    <source>
        <dbReference type="EMBL" id="RDL46167.1"/>
    </source>
</evidence>
<keyword evidence="10" id="KW-1185">Reference proteome</keyword>
<sequence>MSLLYWIVIGALCAPLFVGALGVLLPSFGFEPAFSRYELTLDHWLALGSQPEFWSGLWLSGSSGIIATLLSYWFASSLLVLCYHRSWFQRFQSAITPILSIPHAAITIGLLFLLSPSGWLIRFISPWLSGWDRPPNLLTTQDPYGITLILALVVKEMPYLLFALLAAISQLNPNAHITTARVLGYDRTSAWHFVVLPRLYELIRLPIFIVLAFNLTVVDVASIIGPNTPSTLAVTLLRWFNDPSLSMRGLASAAAIALTMVVLGVMIGWHLAAKTLISYRHYEALRGDRKTPFRWLTTVGAIGAACTIVMTALTLLILPLWAFAKRWRFPDTFPSTWTFDNISRASRSLIELSTQSLTLAFTSTTIALVLSLILLEKERHTDLSRSHTQRLLYIPIILPQVTLLFGVQVSLLWLNLNGTWYSVAALHTFYSLPYVYLTLKSPYLAYDQAYLDQANRLKPLKWRNFFMIKLAMLKAPLFATFAIGFSVSMAQYLPTLMAGEGRITTLTTEAVTRAASGDRKLVSIMALMQAIMPLCIFALAMLLPRYWTPIRLTIRKRMC</sequence>
<dbReference type="CDD" id="cd06261">
    <property type="entry name" value="TM_PBP2"/>
    <property type="match status" value="1"/>
</dbReference>
<dbReference type="Gene3D" id="1.10.3720.10">
    <property type="entry name" value="MetI-like"/>
    <property type="match status" value="2"/>
</dbReference>
<evidence type="ECO:0000259" key="8">
    <source>
        <dbReference type="PROSITE" id="PS50928"/>
    </source>
</evidence>
<feature type="transmembrane region" description="Helical" evidence="7">
    <location>
        <begin position="420"/>
        <end position="439"/>
    </location>
</feature>
<evidence type="ECO:0000256" key="1">
    <source>
        <dbReference type="ARBA" id="ARBA00004651"/>
    </source>
</evidence>
<evidence type="ECO:0000256" key="6">
    <source>
        <dbReference type="ARBA" id="ARBA00023136"/>
    </source>
</evidence>
<keyword evidence="5 7" id="KW-1133">Transmembrane helix</keyword>
<dbReference type="EMBL" id="QKRA01000001">
    <property type="protein sequence ID" value="RDL46167.1"/>
    <property type="molecule type" value="Genomic_DNA"/>
</dbReference>
<protein>
    <submittedName>
        <fullName evidence="9">ABC transporter permease</fullName>
    </submittedName>
</protein>
<feature type="transmembrane region" description="Helical" evidence="7">
    <location>
        <begin position="357"/>
        <end position="375"/>
    </location>
</feature>
<evidence type="ECO:0000256" key="5">
    <source>
        <dbReference type="ARBA" id="ARBA00022989"/>
    </source>
</evidence>
<dbReference type="SUPFAM" id="SSF161098">
    <property type="entry name" value="MetI-like"/>
    <property type="match status" value="2"/>
</dbReference>
<comment type="caution">
    <text evidence="9">The sequence shown here is derived from an EMBL/GenBank/DDBJ whole genome shotgun (WGS) entry which is preliminary data.</text>
</comment>
<evidence type="ECO:0000256" key="4">
    <source>
        <dbReference type="ARBA" id="ARBA00022692"/>
    </source>
</evidence>
<feature type="transmembrane region" description="Helical" evidence="7">
    <location>
        <begin position="391"/>
        <end position="414"/>
    </location>
</feature>
<dbReference type="PANTHER" id="PTHR30183">
    <property type="entry name" value="MOLYBDENUM TRANSPORT SYSTEM PERMEASE PROTEIN MODB"/>
    <property type="match status" value="1"/>
</dbReference>
<keyword evidence="2" id="KW-0813">Transport</keyword>